<dbReference type="GO" id="GO:0016020">
    <property type="term" value="C:membrane"/>
    <property type="evidence" value="ECO:0007669"/>
    <property type="project" value="InterPro"/>
</dbReference>
<dbReference type="Gene3D" id="3.30.565.10">
    <property type="entry name" value="Histidine kinase-like ATPase, C-terminal domain"/>
    <property type="match status" value="1"/>
</dbReference>
<dbReference type="Gene3D" id="1.20.5.1930">
    <property type="match status" value="1"/>
</dbReference>
<feature type="domain" description="PAS" evidence="4">
    <location>
        <begin position="2"/>
        <end position="55"/>
    </location>
</feature>
<dbReference type="InterPro" id="IPR003594">
    <property type="entry name" value="HATPase_dom"/>
</dbReference>
<dbReference type="SMART" id="SM00387">
    <property type="entry name" value="HATPase_c"/>
    <property type="match status" value="1"/>
</dbReference>
<dbReference type="SMART" id="SM00086">
    <property type="entry name" value="PAC"/>
    <property type="match status" value="2"/>
</dbReference>
<evidence type="ECO:0000313" key="7">
    <source>
        <dbReference type="Proteomes" id="UP000267081"/>
    </source>
</evidence>
<dbReference type="InterPro" id="IPR000014">
    <property type="entry name" value="PAS"/>
</dbReference>
<dbReference type="PANTHER" id="PTHR24421">
    <property type="entry name" value="NITRATE/NITRITE SENSOR PROTEIN NARX-RELATED"/>
    <property type="match status" value="1"/>
</dbReference>
<evidence type="ECO:0000256" key="3">
    <source>
        <dbReference type="ARBA" id="ARBA00023012"/>
    </source>
</evidence>
<evidence type="ECO:0000259" key="4">
    <source>
        <dbReference type="PROSITE" id="PS50112"/>
    </source>
</evidence>
<gene>
    <name evidence="6" type="ORF">EIY87_44735</name>
</gene>
<dbReference type="InterPro" id="IPR035965">
    <property type="entry name" value="PAS-like_dom_sf"/>
</dbReference>
<evidence type="ECO:0000256" key="1">
    <source>
        <dbReference type="ARBA" id="ARBA00022679"/>
    </source>
</evidence>
<dbReference type="GO" id="GO:0006355">
    <property type="term" value="P:regulation of DNA-templated transcription"/>
    <property type="evidence" value="ECO:0007669"/>
    <property type="project" value="InterPro"/>
</dbReference>
<dbReference type="CDD" id="cd00130">
    <property type="entry name" value="PAS"/>
    <property type="match status" value="2"/>
</dbReference>
<evidence type="ECO:0000256" key="2">
    <source>
        <dbReference type="ARBA" id="ARBA00022777"/>
    </source>
</evidence>
<dbReference type="Pfam" id="PF13426">
    <property type="entry name" value="PAS_9"/>
    <property type="match status" value="1"/>
</dbReference>
<keyword evidence="1" id="KW-0808">Transferase</keyword>
<reference evidence="6 7" key="1">
    <citation type="submission" date="2018-12" db="EMBL/GenBank/DDBJ databases">
        <title>Amycolatopsis eburnea sp. nov. actinomycete associate with arbuscular mycorrhiza fungal spore.</title>
        <authorList>
            <person name="Lumyong S."/>
            <person name="Chaiya L."/>
        </authorList>
    </citation>
    <scope>NUCLEOTIDE SEQUENCE [LARGE SCALE GENOMIC DNA]</scope>
    <source>
        <strain evidence="6 7">GLM-1</strain>
    </source>
</reference>
<dbReference type="SUPFAM" id="SSF55785">
    <property type="entry name" value="PYP-like sensor domain (PAS domain)"/>
    <property type="match status" value="2"/>
</dbReference>
<keyword evidence="2" id="KW-0418">Kinase</keyword>
<comment type="caution">
    <text evidence="6">The sequence shown here is derived from an EMBL/GenBank/DDBJ whole genome shotgun (WGS) entry which is preliminary data.</text>
</comment>
<dbReference type="RefSeq" id="WP_125316163.1">
    <property type="nucleotide sequence ID" value="NZ_RSEC01000063.1"/>
</dbReference>
<dbReference type="Proteomes" id="UP000267081">
    <property type="component" value="Unassembled WGS sequence"/>
</dbReference>
<dbReference type="PROSITE" id="PS50112">
    <property type="entry name" value="PAS"/>
    <property type="match status" value="2"/>
</dbReference>
<sequence>MDDDRFRLLVQGVLDYAIFMLDTRGRIASWNAGAERIKGFSAEEVIGQHFSMLYPAEDAAAGKPDRELEVAAAEGRLEDEGWRVRKDGTRFWANVVITALYDDRGRLKGFGKVTRDVTDRRAAEVALRESEERFRLLVQNVVDYAIFVLDPQGRVSSWNAGAARIKGYAEEEIVGRHFSVFYPADEVAEGKPDRQLAVAAAEGRLEDEGWRVRKDGSRFWANVVLTALYDDRGRLKGFGKVTRDMTERRNAEQAVRDRGRLVGHLVEAQEVERRRIAWDVHDESIQSMVAVGMRLQLLAARLPEPAAAAVESLDESVQAAIARLRGLVSRLRPPELDRHGLVEAVSAYVDDVAGRWELAHSVRDELTAEPSPEAATTAYRICQEALSNVHKHAQATRVDVVLSTVDNGLRVRITDDGVGTAGGEAGAGHFGLVEMHERAEAAHGWLSVTSTPGEGTTVECWLPTLPDVGGAGE</sequence>
<feature type="domain" description="PAC" evidence="5">
    <location>
        <begin position="77"/>
        <end position="129"/>
    </location>
</feature>
<dbReference type="Pfam" id="PF07730">
    <property type="entry name" value="HisKA_3"/>
    <property type="match status" value="1"/>
</dbReference>
<accession>A0A3R9EI96</accession>
<dbReference type="InterPro" id="IPR036890">
    <property type="entry name" value="HATPase_C_sf"/>
</dbReference>
<keyword evidence="7" id="KW-1185">Reference proteome</keyword>
<protein>
    <submittedName>
        <fullName evidence="6">PAS domain S-box protein</fullName>
    </submittedName>
</protein>
<dbReference type="SUPFAM" id="SSF55874">
    <property type="entry name" value="ATPase domain of HSP90 chaperone/DNA topoisomerase II/histidine kinase"/>
    <property type="match status" value="1"/>
</dbReference>
<dbReference type="NCBIfam" id="TIGR00229">
    <property type="entry name" value="sensory_box"/>
    <property type="match status" value="2"/>
</dbReference>
<dbReference type="InterPro" id="IPR013767">
    <property type="entry name" value="PAS_fold"/>
</dbReference>
<dbReference type="Gene3D" id="3.30.450.20">
    <property type="entry name" value="PAS domain"/>
    <property type="match status" value="2"/>
</dbReference>
<dbReference type="PROSITE" id="PS50113">
    <property type="entry name" value="PAC"/>
    <property type="match status" value="2"/>
</dbReference>
<dbReference type="AlphaFoldDB" id="A0A3R9EI96"/>
<dbReference type="EMBL" id="RSEC01000063">
    <property type="protein sequence ID" value="RSD07893.1"/>
    <property type="molecule type" value="Genomic_DNA"/>
</dbReference>
<dbReference type="InterPro" id="IPR001610">
    <property type="entry name" value="PAC"/>
</dbReference>
<evidence type="ECO:0000313" key="6">
    <source>
        <dbReference type="EMBL" id="RSD07893.1"/>
    </source>
</evidence>
<dbReference type="Pfam" id="PF02518">
    <property type="entry name" value="HATPase_c"/>
    <property type="match status" value="1"/>
</dbReference>
<dbReference type="Pfam" id="PF00989">
    <property type="entry name" value="PAS"/>
    <property type="match status" value="1"/>
</dbReference>
<feature type="domain" description="PAS" evidence="4">
    <location>
        <begin position="130"/>
        <end position="185"/>
    </location>
</feature>
<dbReference type="GO" id="GO:0000155">
    <property type="term" value="F:phosphorelay sensor kinase activity"/>
    <property type="evidence" value="ECO:0007669"/>
    <property type="project" value="InterPro"/>
</dbReference>
<name>A0A3R9EI96_9PSEU</name>
<dbReference type="SMART" id="SM00091">
    <property type="entry name" value="PAS"/>
    <property type="match status" value="2"/>
</dbReference>
<organism evidence="6 7">
    <name type="scientific">Amycolatopsis eburnea</name>
    <dbReference type="NCBI Taxonomy" id="2267691"/>
    <lineage>
        <taxon>Bacteria</taxon>
        <taxon>Bacillati</taxon>
        <taxon>Actinomycetota</taxon>
        <taxon>Actinomycetes</taxon>
        <taxon>Pseudonocardiales</taxon>
        <taxon>Pseudonocardiaceae</taxon>
        <taxon>Amycolatopsis</taxon>
    </lineage>
</organism>
<evidence type="ECO:0000259" key="5">
    <source>
        <dbReference type="PROSITE" id="PS50113"/>
    </source>
</evidence>
<keyword evidence="3" id="KW-0902">Two-component regulatory system</keyword>
<feature type="domain" description="PAC" evidence="5">
    <location>
        <begin position="205"/>
        <end position="257"/>
    </location>
</feature>
<dbReference type="InterPro" id="IPR000700">
    <property type="entry name" value="PAS-assoc_C"/>
</dbReference>
<dbReference type="InterPro" id="IPR011712">
    <property type="entry name" value="Sig_transdc_His_kin_sub3_dim/P"/>
</dbReference>
<dbReference type="OrthoDB" id="9764154at2"/>
<dbReference type="CDD" id="cd16917">
    <property type="entry name" value="HATPase_UhpB-NarQ-NarX-like"/>
    <property type="match status" value="1"/>
</dbReference>
<dbReference type="GO" id="GO:0046983">
    <property type="term" value="F:protein dimerization activity"/>
    <property type="evidence" value="ECO:0007669"/>
    <property type="project" value="InterPro"/>
</dbReference>
<proteinExistence type="predicted"/>
<dbReference type="InterPro" id="IPR050482">
    <property type="entry name" value="Sensor_HK_TwoCompSys"/>
</dbReference>